<feature type="transmembrane region" description="Helical" evidence="5">
    <location>
        <begin position="33"/>
        <end position="54"/>
    </location>
</feature>
<evidence type="ECO:0000256" key="2">
    <source>
        <dbReference type="ARBA" id="ARBA00022692"/>
    </source>
</evidence>
<dbReference type="GO" id="GO:0016020">
    <property type="term" value="C:membrane"/>
    <property type="evidence" value="ECO:0007669"/>
    <property type="project" value="UniProtKB-SubCell"/>
</dbReference>
<comment type="caution">
    <text evidence="6">The sequence shown here is derived from an EMBL/GenBank/DDBJ whole genome shotgun (WGS) entry which is preliminary data.</text>
</comment>
<evidence type="ECO:0000313" key="6">
    <source>
        <dbReference type="EMBL" id="KKK43428.1"/>
    </source>
</evidence>
<comment type="subcellular location">
    <subcellularLocation>
        <location evidence="1">Membrane</location>
        <topology evidence="1">Multi-pass membrane protein</topology>
    </subcellularLocation>
</comment>
<dbReference type="EMBL" id="LAZR01070250">
    <property type="protein sequence ID" value="KKK43428.1"/>
    <property type="molecule type" value="Genomic_DNA"/>
</dbReference>
<dbReference type="Pfam" id="PF04193">
    <property type="entry name" value="PQ-loop"/>
    <property type="match status" value="1"/>
</dbReference>
<evidence type="ECO:0000256" key="3">
    <source>
        <dbReference type="ARBA" id="ARBA00022989"/>
    </source>
</evidence>
<proteinExistence type="predicted"/>
<evidence type="ECO:0000256" key="1">
    <source>
        <dbReference type="ARBA" id="ARBA00004141"/>
    </source>
</evidence>
<keyword evidence="4 5" id="KW-0472">Membrane</keyword>
<accession>A0A0F8VG52</accession>
<keyword evidence="3 5" id="KW-1133">Transmembrane helix</keyword>
<protein>
    <submittedName>
        <fullName evidence="6">Uncharacterized protein</fullName>
    </submittedName>
</protein>
<evidence type="ECO:0000256" key="4">
    <source>
        <dbReference type="ARBA" id="ARBA00023136"/>
    </source>
</evidence>
<keyword evidence="2 5" id="KW-0812">Transmembrane</keyword>
<reference evidence="6" key="1">
    <citation type="journal article" date="2015" name="Nature">
        <title>Complex archaea that bridge the gap between prokaryotes and eukaryotes.</title>
        <authorList>
            <person name="Spang A."/>
            <person name="Saw J.H."/>
            <person name="Jorgensen S.L."/>
            <person name="Zaremba-Niedzwiedzka K."/>
            <person name="Martijn J."/>
            <person name="Lind A.E."/>
            <person name="van Eijk R."/>
            <person name="Schleper C."/>
            <person name="Guy L."/>
            <person name="Ettema T.J."/>
        </authorList>
    </citation>
    <scope>NUCLEOTIDE SEQUENCE</scope>
</reference>
<sequence length="87" mass="9906">MTTVLGWLGAMCFAACGVPQAWKCYQQGTAEGLSLWFMLLWLGGEGFYVAAILLEFGFIAWMMFNYAANFVCIMIMGRYYFWPRKGS</sequence>
<name>A0A0F8VG52_9ZZZZ</name>
<feature type="transmembrane region" description="Helical" evidence="5">
    <location>
        <begin position="61"/>
        <end position="81"/>
    </location>
</feature>
<organism evidence="6">
    <name type="scientific">marine sediment metagenome</name>
    <dbReference type="NCBI Taxonomy" id="412755"/>
    <lineage>
        <taxon>unclassified sequences</taxon>
        <taxon>metagenomes</taxon>
        <taxon>ecological metagenomes</taxon>
    </lineage>
</organism>
<gene>
    <name evidence="6" type="ORF">LCGC14_3168450</name>
</gene>
<dbReference type="AlphaFoldDB" id="A0A0F8VG52"/>
<dbReference type="Gene3D" id="1.20.1280.290">
    <property type="match status" value="1"/>
</dbReference>
<dbReference type="InterPro" id="IPR006603">
    <property type="entry name" value="PQ-loop_rpt"/>
</dbReference>
<evidence type="ECO:0000256" key="5">
    <source>
        <dbReference type="SAM" id="Phobius"/>
    </source>
</evidence>